<evidence type="ECO:0000313" key="1">
    <source>
        <dbReference type="EMBL" id="GAA4014313.1"/>
    </source>
</evidence>
<name>A0ABP7SNX5_9BACT</name>
<comment type="caution">
    <text evidence="1">The sequence shown here is derived from an EMBL/GenBank/DDBJ whole genome shotgun (WGS) entry which is preliminary data.</text>
</comment>
<evidence type="ECO:0008006" key="3">
    <source>
        <dbReference type="Google" id="ProtNLM"/>
    </source>
</evidence>
<dbReference type="EMBL" id="BAABDJ010000035">
    <property type="protein sequence ID" value="GAA4014313.1"/>
    <property type="molecule type" value="Genomic_DNA"/>
</dbReference>
<sequence>MLVFAWGWLGLGTPQAVASHIQGGQLTYQALGANQYKVTLAVFRDCGGSSFASIRPELEYRTTGCQGGPWPKERLTLVAGSQRIGDPYCATGPFGASPCGVGRPTNFETGLFEAVVTLPPAPEWTLSVTLGARPKLGNVDVGSELCYFEATLNNLIGGQAIENTAPQNDPLNAVIPFVCWRQDTQLSFATTEPDGDSLVYSLGRSLENCGDTTTYLPYTASRAIDLTPKGSTSFCAAFIPPGVSLLFRPTFPIASFAYSGSCPTKTATPNFLFNPTLGTITFTPAFFRPGINMAENKYAVVGTITEWRRVRKANGTTTAYKVGSVRRDILVIVIDCNANLTPAPPVATGAPKTSVRIASSRDSTFITAYSCNYTEVRLKFTDPNPADKLTVTYPELDPATPSLLTPAYLPAGVATFRVVANETSTPTGILKIRPDAAFVGRTFRIPVKIEDNSCPIKGITYRTIVLRIAAGNFARATASAPVIYAGSGAAVTLSATPFRPDSVGASPAQYGYRWTAANGLNPADSTRPTLTVRPTQTTRYQVRVLGLSFPAGLCQDTASVLVKVVVPDGKVPNIFTPNGDGLNETFVIPINPPGSRLQIFNRWGRKVRDYIDYANDWTGDDQPAGIYFYRLTDHSGGQSKGWVQLAR</sequence>
<dbReference type="Proteomes" id="UP001500567">
    <property type="component" value="Unassembled WGS sequence"/>
</dbReference>
<accession>A0ABP7SNX5</accession>
<evidence type="ECO:0000313" key="2">
    <source>
        <dbReference type="Proteomes" id="UP001500567"/>
    </source>
</evidence>
<dbReference type="Pfam" id="PF13585">
    <property type="entry name" value="CHU_C"/>
    <property type="match status" value="1"/>
</dbReference>
<proteinExistence type="predicted"/>
<organism evidence="1 2">
    <name type="scientific">Hymenobacter fastidiosus</name>
    <dbReference type="NCBI Taxonomy" id="486264"/>
    <lineage>
        <taxon>Bacteria</taxon>
        <taxon>Pseudomonadati</taxon>
        <taxon>Bacteroidota</taxon>
        <taxon>Cytophagia</taxon>
        <taxon>Cytophagales</taxon>
        <taxon>Hymenobacteraceae</taxon>
        <taxon>Hymenobacter</taxon>
    </lineage>
</organism>
<keyword evidence="2" id="KW-1185">Reference proteome</keyword>
<gene>
    <name evidence="1" type="ORF">GCM10022408_29390</name>
</gene>
<reference evidence="2" key="1">
    <citation type="journal article" date="2019" name="Int. J. Syst. Evol. Microbiol.">
        <title>The Global Catalogue of Microorganisms (GCM) 10K type strain sequencing project: providing services to taxonomists for standard genome sequencing and annotation.</title>
        <authorList>
            <consortium name="The Broad Institute Genomics Platform"/>
            <consortium name="The Broad Institute Genome Sequencing Center for Infectious Disease"/>
            <person name="Wu L."/>
            <person name="Ma J."/>
        </authorList>
    </citation>
    <scope>NUCLEOTIDE SEQUENCE [LARGE SCALE GENOMIC DNA]</scope>
    <source>
        <strain evidence="2">JCM 17224</strain>
    </source>
</reference>
<protein>
    <recommendedName>
        <fullName evidence="3">Gliding motility-associated C-terminal domain-containing protein</fullName>
    </recommendedName>
</protein>